<gene>
    <name evidence="1" type="ORF">DI551_01690</name>
</gene>
<dbReference type="Proteomes" id="UP000249417">
    <property type="component" value="Unassembled WGS sequence"/>
</dbReference>
<sequence length="231" mass="25348">MCKFHKDVAREIATNRAGEFDAGKYSTALISMALFRVEQYMPEMHGFDGFQPEKMLTDTARESFAKSNLARPQAAIVSYHNAHIEGLRAAMDLTARSMPLSLGDLNIKDRIEKGGYKATCCAEPDPTENGPFLDEAVVEMFTGYDDTSKKWASGPLSLVEVAHKPEFEALRTAVEHFTSQEGVRHVLQGMFERSVASIFQSAEADLAAGHTRDSQGCAMCRGTQATFAPSV</sequence>
<name>A0A2W5N489_9BACT</name>
<evidence type="ECO:0000313" key="2">
    <source>
        <dbReference type="Proteomes" id="UP000249417"/>
    </source>
</evidence>
<accession>A0A2W5N489</accession>
<organism evidence="1 2">
    <name type="scientific">Micavibrio aeruginosavorus</name>
    <dbReference type="NCBI Taxonomy" id="349221"/>
    <lineage>
        <taxon>Bacteria</taxon>
        <taxon>Pseudomonadati</taxon>
        <taxon>Bdellovibrionota</taxon>
        <taxon>Bdellovibrionia</taxon>
        <taxon>Bdellovibrionales</taxon>
        <taxon>Pseudobdellovibrionaceae</taxon>
        <taxon>Micavibrio</taxon>
    </lineage>
</organism>
<proteinExistence type="predicted"/>
<reference evidence="1 2" key="1">
    <citation type="submission" date="2017-08" db="EMBL/GenBank/DDBJ databases">
        <title>Infants hospitalized years apart are colonized by the same room-sourced microbial strains.</title>
        <authorList>
            <person name="Brooks B."/>
            <person name="Olm M.R."/>
            <person name="Firek B.A."/>
            <person name="Baker R."/>
            <person name="Thomas B.C."/>
            <person name="Morowitz M.J."/>
            <person name="Banfield J.F."/>
        </authorList>
    </citation>
    <scope>NUCLEOTIDE SEQUENCE [LARGE SCALE GENOMIC DNA]</scope>
    <source>
        <strain evidence="1">S2_005_002_R2_29</strain>
    </source>
</reference>
<comment type="caution">
    <text evidence="1">The sequence shown here is derived from an EMBL/GenBank/DDBJ whole genome shotgun (WGS) entry which is preliminary data.</text>
</comment>
<evidence type="ECO:0000313" key="1">
    <source>
        <dbReference type="EMBL" id="PZQ48226.1"/>
    </source>
</evidence>
<protein>
    <submittedName>
        <fullName evidence="1">Uncharacterized protein</fullName>
    </submittedName>
</protein>
<dbReference type="AlphaFoldDB" id="A0A2W5N489"/>
<dbReference type="EMBL" id="QFQB01000006">
    <property type="protein sequence ID" value="PZQ48226.1"/>
    <property type="molecule type" value="Genomic_DNA"/>
</dbReference>